<reference evidence="1" key="1">
    <citation type="submission" date="2022-07" db="EMBL/GenBank/DDBJ databases">
        <title>Phylogenomic reconstructions and comparative analyses of Kickxellomycotina fungi.</title>
        <authorList>
            <person name="Reynolds N.K."/>
            <person name="Stajich J.E."/>
            <person name="Barry K."/>
            <person name="Grigoriev I.V."/>
            <person name="Crous P."/>
            <person name="Smith M.E."/>
        </authorList>
    </citation>
    <scope>NUCLEOTIDE SEQUENCE</scope>
    <source>
        <strain evidence="1">Benny 63K</strain>
    </source>
</reference>
<keyword evidence="2" id="KW-1185">Reference proteome</keyword>
<sequence length="399" mass="42338">MSGIVRNRASGAVSAAAMQRAVSTKVLRSVALAETKRVARAHTAPVHCMAIDKVEHRFLLSAGADTSIQLFDLEATQKTDTCDSQIEPAHHIPAESGHTRLISSIEWYTADTGMFSTASFDHTVRIWDAVELTEACQFDLGSRVNSHRMSATGSHSLIAAADESPYIRLCDLATGAFAQTVSAHAQGCAALAWSPTDPYTLATGGNDGCLKLWDIRRTDSQLCSLDAGDSLSANPPKRAAISSVLFTEDGSRVVSVRSDHWVQVWSVTNFAIEPLVDCHISTETGISSSAFLSPGSVGASMTSAVDGTTAGSEVMFVPNGNTTVAMVDISSGQQMALLDGHFAPTTCTAWRVGHLELYTSGADSEIIVWCPPANEVLSDAQMEARADAWSDDDSDGPNN</sequence>
<protein>
    <submittedName>
        <fullName evidence="1">Uncharacterized protein</fullName>
    </submittedName>
</protein>
<evidence type="ECO:0000313" key="1">
    <source>
        <dbReference type="EMBL" id="KAJ1894366.1"/>
    </source>
</evidence>
<comment type="caution">
    <text evidence="1">The sequence shown here is derived from an EMBL/GenBank/DDBJ whole genome shotgun (WGS) entry which is preliminary data.</text>
</comment>
<proteinExistence type="predicted"/>
<evidence type="ECO:0000313" key="2">
    <source>
        <dbReference type="Proteomes" id="UP001150581"/>
    </source>
</evidence>
<name>A0ACC1IFP0_9FUNG</name>
<dbReference type="Proteomes" id="UP001150581">
    <property type="component" value="Unassembled WGS sequence"/>
</dbReference>
<organism evidence="1 2">
    <name type="scientific">Kickxella alabastrina</name>
    <dbReference type="NCBI Taxonomy" id="61397"/>
    <lineage>
        <taxon>Eukaryota</taxon>
        <taxon>Fungi</taxon>
        <taxon>Fungi incertae sedis</taxon>
        <taxon>Zoopagomycota</taxon>
        <taxon>Kickxellomycotina</taxon>
        <taxon>Kickxellomycetes</taxon>
        <taxon>Kickxellales</taxon>
        <taxon>Kickxellaceae</taxon>
        <taxon>Kickxella</taxon>
    </lineage>
</organism>
<gene>
    <name evidence="1" type="ORF">LPJ66_005233</name>
</gene>
<dbReference type="EMBL" id="JANBPG010000701">
    <property type="protein sequence ID" value="KAJ1894366.1"/>
    <property type="molecule type" value="Genomic_DNA"/>
</dbReference>
<accession>A0ACC1IFP0</accession>